<evidence type="ECO:0000313" key="2">
    <source>
        <dbReference type="EMBL" id="TNN77266.1"/>
    </source>
</evidence>
<dbReference type="AlphaFoldDB" id="A0A4Z2IH43"/>
<evidence type="ECO:0000313" key="3">
    <source>
        <dbReference type="Proteomes" id="UP000314294"/>
    </source>
</evidence>
<sequence>MPPGHSGARHPFSPYRPRGYLGDDAAKLRAVLGERQQVADGAADGVADVREDLVDRLPHGLQEELVIGVKAPESEEARGRAVRKRREEETRGRDERKRREEET</sequence>
<gene>
    <name evidence="2" type="ORF">EYF80_012573</name>
</gene>
<proteinExistence type="predicted"/>
<dbReference type="Proteomes" id="UP000314294">
    <property type="component" value="Unassembled WGS sequence"/>
</dbReference>
<dbReference type="EMBL" id="SRLO01000085">
    <property type="protein sequence ID" value="TNN77266.1"/>
    <property type="molecule type" value="Genomic_DNA"/>
</dbReference>
<reference evidence="2 3" key="1">
    <citation type="submission" date="2019-03" db="EMBL/GenBank/DDBJ databases">
        <title>First draft genome of Liparis tanakae, snailfish: a comprehensive survey of snailfish specific genes.</title>
        <authorList>
            <person name="Kim W."/>
            <person name="Song I."/>
            <person name="Jeong J.-H."/>
            <person name="Kim D."/>
            <person name="Kim S."/>
            <person name="Ryu S."/>
            <person name="Song J.Y."/>
            <person name="Lee S.K."/>
        </authorList>
    </citation>
    <scope>NUCLEOTIDE SEQUENCE [LARGE SCALE GENOMIC DNA]</scope>
    <source>
        <tissue evidence="2">Muscle</tissue>
    </source>
</reference>
<feature type="region of interest" description="Disordered" evidence="1">
    <location>
        <begin position="1"/>
        <end position="20"/>
    </location>
</feature>
<keyword evidence="3" id="KW-1185">Reference proteome</keyword>
<accession>A0A4Z2IH43</accession>
<comment type="caution">
    <text evidence="2">The sequence shown here is derived from an EMBL/GenBank/DDBJ whole genome shotgun (WGS) entry which is preliminary data.</text>
</comment>
<protein>
    <submittedName>
        <fullName evidence="2">Uncharacterized protein</fullName>
    </submittedName>
</protein>
<feature type="region of interest" description="Disordered" evidence="1">
    <location>
        <begin position="68"/>
        <end position="103"/>
    </location>
</feature>
<organism evidence="2 3">
    <name type="scientific">Liparis tanakae</name>
    <name type="common">Tanaka's snailfish</name>
    <dbReference type="NCBI Taxonomy" id="230148"/>
    <lineage>
        <taxon>Eukaryota</taxon>
        <taxon>Metazoa</taxon>
        <taxon>Chordata</taxon>
        <taxon>Craniata</taxon>
        <taxon>Vertebrata</taxon>
        <taxon>Euteleostomi</taxon>
        <taxon>Actinopterygii</taxon>
        <taxon>Neopterygii</taxon>
        <taxon>Teleostei</taxon>
        <taxon>Neoteleostei</taxon>
        <taxon>Acanthomorphata</taxon>
        <taxon>Eupercaria</taxon>
        <taxon>Perciformes</taxon>
        <taxon>Cottioidei</taxon>
        <taxon>Cottales</taxon>
        <taxon>Liparidae</taxon>
        <taxon>Liparis</taxon>
    </lineage>
</organism>
<name>A0A4Z2IH43_9TELE</name>
<feature type="compositionally biased region" description="Basic and acidic residues" evidence="1">
    <location>
        <begin position="72"/>
        <end position="103"/>
    </location>
</feature>
<evidence type="ECO:0000256" key="1">
    <source>
        <dbReference type="SAM" id="MobiDB-lite"/>
    </source>
</evidence>